<sequence length="275" mass="31591">MKRTLNKLGQRVVEKKVEKEVDKKIDEVADSIVRAMDGEEPMTAEERKEADENRRRAGQLIGGMMGGINSYELPPSYDFEYRIMMEMEDEKGRITSMTTYLTDGSIIGYETGEADSKKGEDAFVVMDFDKEYMATFTKEKDQNVAMSIPIPMDMISSMAASEIEKQQESDDYSIQKTGNTKTINGYKCTEYITEDDEYIQHIWLTKEVDVNTGFYALLSKMVDKKQQVANPMVNEGYPILIEMIKKKNDKKSYVRTKEIKEGSFPFQASEYSYAY</sequence>
<dbReference type="EMBL" id="JAHVHU010000014">
    <property type="protein sequence ID" value="MBY5959417.1"/>
    <property type="molecule type" value="Genomic_DNA"/>
</dbReference>
<feature type="region of interest" description="Disordered" evidence="1">
    <location>
        <begin position="32"/>
        <end position="54"/>
    </location>
</feature>
<evidence type="ECO:0000259" key="2">
    <source>
        <dbReference type="Pfam" id="PF14371"/>
    </source>
</evidence>
<accession>A0A953I183</accession>
<comment type="caution">
    <text evidence="3">The sequence shown here is derived from an EMBL/GenBank/DDBJ whole genome shotgun (WGS) entry which is preliminary data.</text>
</comment>
<reference evidence="3" key="1">
    <citation type="submission" date="2021-06" db="EMBL/GenBank/DDBJ databases">
        <title>44 bacteria genomes isolated from Dapeng, Shenzhen.</title>
        <authorList>
            <person name="Zheng W."/>
            <person name="Yu S."/>
            <person name="Huang Y."/>
        </authorList>
    </citation>
    <scope>NUCLEOTIDE SEQUENCE</scope>
    <source>
        <strain evidence="3">DP5N28-2</strain>
    </source>
</reference>
<organism evidence="3 4">
    <name type="scientific">Membranihabitans marinus</name>
    <dbReference type="NCBI Taxonomy" id="1227546"/>
    <lineage>
        <taxon>Bacteria</taxon>
        <taxon>Pseudomonadati</taxon>
        <taxon>Bacteroidota</taxon>
        <taxon>Saprospiria</taxon>
        <taxon>Saprospirales</taxon>
        <taxon>Saprospiraceae</taxon>
        <taxon>Membranihabitans</taxon>
    </lineage>
</organism>
<gene>
    <name evidence="3" type="ORF">KUV50_14800</name>
</gene>
<name>A0A953I183_9BACT</name>
<evidence type="ECO:0000313" key="4">
    <source>
        <dbReference type="Proteomes" id="UP000753961"/>
    </source>
</evidence>
<feature type="compositionally biased region" description="Basic and acidic residues" evidence="1">
    <location>
        <begin position="44"/>
        <end position="54"/>
    </location>
</feature>
<evidence type="ECO:0000313" key="3">
    <source>
        <dbReference type="EMBL" id="MBY5959417.1"/>
    </source>
</evidence>
<dbReference type="RefSeq" id="WP_222580955.1">
    <property type="nucleotide sequence ID" value="NZ_JAHVHU010000014.1"/>
</dbReference>
<dbReference type="AlphaFoldDB" id="A0A953I183"/>
<dbReference type="InterPro" id="IPR025524">
    <property type="entry name" value="DUF4412"/>
</dbReference>
<proteinExistence type="predicted"/>
<keyword evidence="4" id="KW-1185">Reference proteome</keyword>
<protein>
    <submittedName>
        <fullName evidence="3">DUF4412 domain-containing protein</fullName>
    </submittedName>
</protein>
<dbReference type="Pfam" id="PF14371">
    <property type="entry name" value="DUF4412"/>
    <property type="match status" value="1"/>
</dbReference>
<feature type="domain" description="DUF4412" evidence="2">
    <location>
        <begin position="79"/>
        <end position="263"/>
    </location>
</feature>
<evidence type="ECO:0000256" key="1">
    <source>
        <dbReference type="SAM" id="MobiDB-lite"/>
    </source>
</evidence>
<dbReference type="Proteomes" id="UP000753961">
    <property type="component" value="Unassembled WGS sequence"/>
</dbReference>